<evidence type="ECO:0000313" key="2">
    <source>
        <dbReference type="Proteomes" id="UP000593572"/>
    </source>
</evidence>
<sequence>MGIDELFGSLQTFKTNLDVTRKKKGKVDKIIALQVTGKADKIIALQVTALVSIDVVINYGTPKVKKKRIQCHNCQGFGDIQDGCVNTSKKKKSHSVLPGVMKTLQVI</sequence>
<accession>A0A7J8M0C4</accession>
<evidence type="ECO:0000313" key="1">
    <source>
        <dbReference type="EMBL" id="MBA0558168.1"/>
    </source>
</evidence>
<protein>
    <submittedName>
        <fullName evidence="1">Uncharacterized protein</fullName>
    </submittedName>
</protein>
<dbReference type="Proteomes" id="UP000593572">
    <property type="component" value="Unassembled WGS sequence"/>
</dbReference>
<comment type="caution">
    <text evidence="1">The sequence shown here is derived from an EMBL/GenBank/DDBJ whole genome shotgun (WGS) entry which is preliminary data.</text>
</comment>
<organism evidence="1 2">
    <name type="scientific">Gossypium lobatum</name>
    <dbReference type="NCBI Taxonomy" id="34289"/>
    <lineage>
        <taxon>Eukaryota</taxon>
        <taxon>Viridiplantae</taxon>
        <taxon>Streptophyta</taxon>
        <taxon>Embryophyta</taxon>
        <taxon>Tracheophyta</taxon>
        <taxon>Spermatophyta</taxon>
        <taxon>Magnoliopsida</taxon>
        <taxon>eudicotyledons</taxon>
        <taxon>Gunneridae</taxon>
        <taxon>Pentapetalae</taxon>
        <taxon>rosids</taxon>
        <taxon>malvids</taxon>
        <taxon>Malvales</taxon>
        <taxon>Malvaceae</taxon>
        <taxon>Malvoideae</taxon>
        <taxon>Gossypium</taxon>
    </lineage>
</organism>
<reference evidence="1 2" key="1">
    <citation type="journal article" date="2019" name="Genome Biol. Evol.">
        <title>Insights into the evolution of the New World diploid cottons (Gossypium, subgenus Houzingenia) based on genome sequencing.</title>
        <authorList>
            <person name="Grover C.E."/>
            <person name="Arick M.A. 2nd"/>
            <person name="Thrash A."/>
            <person name="Conover J.L."/>
            <person name="Sanders W.S."/>
            <person name="Peterson D.G."/>
            <person name="Frelichowski J.E."/>
            <person name="Scheffler J.A."/>
            <person name="Scheffler B.E."/>
            <person name="Wendel J.F."/>
        </authorList>
    </citation>
    <scope>NUCLEOTIDE SEQUENCE [LARGE SCALE GENOMIC DNA]</scope>
    <source>
        <strain evidence="1">157</strain>
        <tissue evidence="1">Leaf</tissue>
    </source>
</reference>
<proteinExistence type="predicted"/>
<keyword evidence="2" id="KW-1185">Reference proteome</keyword>
<name>A0A7J8M0C4_9ROSI</name>
<dbReference type="EMBL" id="JABEZX010000006">
    <property type="protein sequence ID" value="MBA0558168.1"/>
    <property type="molecule type" value="Genomic_DNA"/>
</dbReference>
<dbReference type="AlphaFoldDB" id="A0A7J8M0C4"/>
<gene>
    <name evidence="1" type="ORF">Golob_015198</name>
</gene>